<dbReference type="STRING" id="883.DvMF_1424"/>
<dbReference type="SUPFAM" id="SSF51556">
    <property type="entry name" value="Metallo-dependent hydrolases"/>
    <property type="match status" value="1"/>
</dbReference>
<sequence>MLIAVRARRVIPLAGEGPSRDPRDLFSPPRVLDDHVVVIRGVFLDGTGQPALAEGAEAPYGADGADGADGAARVLSGVRGGVIEAVEPMDAFRRRTGVPLTDLGDVTLLPGVVNCHTHLELSHLAGRTVLGGGFVPWVKSLLPLAGAETPPQVRAAALADAARQLAACHTAHVGDITAVAPAAVRRAMQAASIGCSHFAEVFGYRFTAPDGESAAPPTHPADTAALWPRAMAELASDLAVDDAAPFGPGGASPATGAPFPVHPDAALAGHALYSTHPVALAAARRWCERNHRVFSMHLAEHPDEVEFLTTGRGALADLLAVRVLPPGFVAPGMRPVPYAAELGLLDEGTLAVHCVQLDAADIRLLAESGAHVCLCPRSNAAINVGSAPARALAEAGAPLCLGTDSLASNHDLDLWNEARALRDLSAGHDLPPAALLRLLTVDGAAALGRGDIGAIVPGRRARLALLPRDFSQALGTTP</sequence>
<protein>
    <submittedName>
        <fullName evidence="3">Amidohydrolase</fullName>
    </submittedName>
</protein>
<gene>
    <name evidence="3" type="ordered locus">DvMF_1424</name>
</gene>
<dbReference type="InterPro" id="IPR050287">
    <property type="entry name" value="MTA/SAH_deaminase"/>
</dbReference>
<name>B8DRT5_NITV9</name>
<dbReference type="PANTHER" id="PTHR43794:SF11">
    <property type="entry name" value="AMIDOHYDROLASE-RELATED DOMAIN-CONTAINING PROTEIN"/>
    <property type="match status" value="1"/>
</dbReference>
<dbReference type="HOGENOM" id="CLU_012358_2_5_7"/>
<evidence type="ECO:0000259" key="2">
    <source>
        <dbReference type="Pfam" id="PF01979"/>
    </source>
</evidence>
<dbReference type="PANTHER" id="PTHR43794">
    <property type="entry name" value="AMINOHYDROLASE SSNA-RELATED"/>
    <property type="match status" value="1"/>
</dbReference>
<dbReference type="GO" id="GO:0016810">
    <property type="term" value="F:hydrolase activity, acting on carbon-nitrogen (but not peptide) bonds"/>
    <property type="evidence" value="ECO:0007669"/>
    <property type="project" value="InterPro"/>
</dbReference>
<dbReference type="EMBL" id="CP001197">
    <property type="protein sequence ID" value="ACL08372.1"/>
    <property type="molecule type" value="Genomic_DNA"/>
</dbReference>
<dbReference type="KEGG" id="dvm:DvMF_1424"/>
<dbReference type="InterPro" id="IPR006680">
    <property type="entry name" value="Amidohydro-rel"/>
</dbReference>
<evidence type="ECO:0000313" key="3">
    <source>
        <dbReference type="EMBL" id="ACL08372.1"/>
    </source>
</evidence>
<dbReference type="AlphaFoldDB" id="B8DRT5"/>
<dbReference type="Gene3D" id="3.20.20.140">
    <property type="entry name" value="Metal-dependent hydrolases"/>
    <property type="match status" value="1"/>
</dbReference>
<dbReference type="eggNOG" id="COG0402">
    <property type="taxonomic scope" value="Bacteria"/>
</dbReference>
<feature type="domain" description="Amidohydrolase-related" evidence="2">
    <location>
        <begin position="107"/>
        <end position="466"/>
    </location>
</feature>
<accession>B8DRT5</accession>
<organism evidence="3">
    <name type="scientific">Nitratidesulfovibrio vulgaris (strain DSM 19637 / Miyazaki F)</name>
    <name type="common">Desulfovibrio vulgaris</name>
    <dbReference type="NCBI Taxonomy" id="883"/>
    <lineage>
        <taxon>Bacteria</taxon>
        <taxon>Pseudomonadati</taxon>
        <taxon>Thermodesulfobacteriota</taxon>
        <taxon>Desulfovibrionia</taxon>
        <taxon>Desulfovibrionales</taxon>
        <taxon>Desulfovibrionaceae</taxon>
        <taxon>Nitratidesulfovibrio</taxon>
    </lineage>
</organism>
<dbReference type="InterPro" id="IPR011059">
    <property type="entry name" value="Metal-dep_hydrolase_composite"/>
</dbReference>
<reference evidence="3" key="1">
    <citation type="submission" date="2008-10" db="EMBL/GenBank/DDBJ databases">
        <title>Complete sequence of Desulfovibrio vulgaris str. 'Miyazaki F'.</title>
        <authorList>
            <person name="Lucas S."/>
            <person name="Copeland A."/>
            <person name="Lapidus A."/>
            <person name="Glavina del Rio T."/>
            <person name="Dalin E."/>
            <person name="Tice H."/>
            <person name="Bruce D."/>
            <person name="Goodwin L."/>
            <person name="Pitluck S."/>
            <person name="Sims D."/>
            <person name="Brettin T."/>
            <person name="Detter J.C."/>
            <person name="Han C."/>
            <person name="Larimer F."/>
            <person name="Land M."/>
            <person name="Hauser L."/>
            <person name="Kyrpides N."/>
            <person name="Mikhailova N."/>
            <person name="Hazen T.C."/>
            <person name="Richardson P."/>
        </authorList>
    </citation>
    <scope>NUCLEOTIDE SEQUENCE</scope>
    <source>
        <strain evidence="3">Miyazaki F</strain>
    </source>
</reference>
<dbReference type="InterPro" id="IPR032466">
    <property type="entry name" value="Metal_Hydrolase"/>
</dbReference>
<keyword evidence="1 3" id="KW-0378">Hydrolase</keyword>
<proteinExistence type="predicted"/>
<evidence type="ECO:0000256" key="1">
    <source>
        <dbReference type="ARBA" id="ARBA00022801"/>
    </source>
</evidence>
<dbReference type="SUPFAM" id="SSF51338">
    <property type="entry name" value="Composite domain of metallo-dependent hydrolases"/>
    <property type="match status" value="1"/>
</dbReference>
<dbReference type="Pfam" id="PF01979">
    <property type="entry name" value="Amidohydro_1"/>
    <property type="match status" value="1"/>
</dbReference>